<accession>A0A4Z2GCL7</accession>
<gene>
    <name evidence="1" type="ORF">EYF80_038471</name>
</gene>
<comment type="caution">
    <text evidence="1">The sequence shown here is derived from an EMBL/GenBank/DDBJ whole genome shotgun (WGS) entry which is preliminary data.</text>
</comment>
<dbReference type="EMBL" id="SRLO01000586">
    <property type="protein sequence ID" value="TNN51307.1"/>
    <property type="molecule type" value="Genomic_DNA"/>
</dbReference>
<dbReference type="AlphaFoldDB" id="A0A4Z2GCL7"/>
<sequence>MTGATYEFGNIFDCLLTALNMATTASNAKSANNGQRAYRADGVHLKGGGTEACSLSAMTLEVRTAWSAVTRPCKSGAEQRA</sequence>
<name>A0A4Z2GCL7_9TELE</name>
<proteinExistence type="predicted"/>
<reference evidence="1 2" key="1">
    <citation type="submission" date="2019-03" db="EMBL/GenBank/DDBJ databases">
        <title>First draft genome of Liparis tanakae, snailfish: a comprehensive survey of snailfish specific genes.</title>
        <authorList>
            <person name="Kim W."/>
            <person name="Song I."/>
            <person name="Jeong J.-H."/>
            <person name="Kim D."/>
            <person name="Kim S."/>
            <person name="Ryu S."/>
            <person name="Song J.Y."/>
            <person name="Lee S.K."/>
        </authorList>
    </citation>
    <scope>NUCLEOTIDE SEQUENCE [LARGE SCALE GENOMIC DNA]</scope>
    <source>
        <tissue evidence="1">Muscle</tissue>
    </source>
</reference>
<evidence type="ECO:0000313" key="2">
    <source>
        <dbReference type="Proteomes" id="UP000314294"/>
    </source>
</evidence>
<organism evidence="1 2">
    <name type="scientific">Liparis tanakae</name>
    <name type="common">Tanaka's snailfish</name>
    <dbReference type="NCBI Taxonomy" id="230148"/>
    <lineage>
        <taxon>Eukaryota</taxon>
        <taxon>Metazoa</taxon>
        <taxon>Chordata</taxon>
        <taxon>Craniata</taxon>
        <taxon>Vertebrata</taxon>
        <taxon>Euteleostomi</taxon>
        <taxon>Actinopterygii</taxon>
        <taxon>Neopterygii</taxon>
        <taxon>Teleostei</taxon>
        <taxon>Neoteleostei</taxon>
        <taxon>Acanthomorphata</taxon>
        <taxon>Eupercaria</taxon>
        <taxon>Perciformes</taxon>
        <taxon>Cottioidei</taxon>
        <taxon>Cottales</taxon>
        <taxon>Liparidae</taxon>
        <taxon>Liparis</taxon>
    </lineage>
</organism>
<dbReference type="Proteomes" id="UP000314294">
    <property type="component" value="Unassembled WGS sequence"/>
</dbReference>
<evidence type="ECO:0000313" key="1">
    <source>
        <dbReference type="EMBL" id="TNN51307.1"/>
    </source>
</evidence>
<protein>
    <submittedName>
        <fullName evidence="1">Uncharacterized protein</fullName>
    </submittedName>
</protein>
<keyword evidence="2" id="KW-1185">Reference proteome</keyword>